<dbReference type="EMBL" id="KQ947432">
    <property type="protein sequence ID" value="KUJ09356.1"/>
    <property type="molecule type" value="Genomic_DNA"/>
</dbReference>
<dbReference type="OrthoDB" id="3513892at2759"/>
<keyword evidence="3" id="KW-1185">Reference proteome</keyword>
<dbReference type="RefSeq" id="XP_018063711.1">
    <property type="nucleotide sequence ID" value="XM_018223149.1"/>
</dbReference>
<dbReference type="InterPro" id="IPR045518">
    <property type="entry name" value="2EXR"/>
</dbReference>
<name>A0A132BAC8_MOLSC</name>
<dbReference type="InParanoid" id="A0A132BAC8"/>
<gene>
    <name evidence="2" type="ORF">LY89DRAFT_788240</name>
</gene>
<dbReference type="Pfam" id="PF20150">
    <property type="entry name" value="2EXR"/>
    <property type="match status" value="1"/>
</dbReference>
<evidence type="ECO:0000313" key="2">
    <source>
        <dbReference type="EMBL" id="KUJ09356.1"/>
    </source>
</evidence>
<feature type="domain" description="2EXR" evidence="1">
    <location>
        <begin position="7"/>
        <end position="89"/>
    </location>
</feature>
<organism evidence="2 3">
    <name type="scientific">Mollisia scopiformis</name>
    <name type="common">Conifer needle endophyte fungus</name>
    <name type="synonym">Phialocephala scopiformis</name>
    <dbReference type="NCBI Taxonomy" id="149040"/>
    <lineage>
        <taxon>Eukaryota</taxon>
        <taxon>Fungi</taxon>
        <taxon>Dikarya</taxon>
        <taxon>Ascomycota</taxon>
        <taxon>Pezizomycotina</taxon>
        <taxon>Leotiomycetes</taxon>
        <taxon>Helotiales</taxon>
        <taxon>Mollisiaceae</taxon>
        <taxon>Mollisia</taxon>
    </lineage>
</organism>
<dbReference type="Proteomes" id="UP000070700">
    <property type="component" value="Unassembled WGS sequence"/>
</dbReference>
<evidence type="ECO:0000259" key="1">
    <source>
        <dbReference type="Pfam" id="PF20150"/>
    </source>
</evidence>
<accession>A0A132BAC8</accession>
<dbReference type="GeneID" id="28832875"/>
<proteinExistence type="predicted"/>
<sequence length="219" mass="25556">MDAYNTFELFTQLPSELRIKIWKHTFPEPRVLAVRFNRAVSQYTSDTPPPALVHACSESRSLFLETYKRLILSPKYDSAVFIDFARDTLFFDTLDCSPDGDLSLDLALSPHRDRILYCAIDSQLWEVLRVFRYDSLSEVRLMPNLKTVALVMAKDQERGLHQQSVDVDGHQNMFVDTDTNTIGGEIRHVHFQVESLRWDLKQGMETHWTNPPHVQMWLW</sequence>
<reference evidence="2 3" key="1">
    <citation type="submission" date="2015-10" db="EMBL/GenBank/DDBJ databases">
        <title>Full genome of DAOMC 229536 Phialocephala scopiformis, a fungal endophyte of spruce producing the potent anti-insectan compound rugulosin.</title>
        <authorList>
            <consortium name="DOE Joint Genome Institute"/>
            <person name="Walker A.K."/>
            <person name="Frasz S.L."/>
            <person name="Seifert K.A."/>
            <person name="Miller J.D."/>
            <person name="Mondo S.J."/>
            <person name="Labutti K."/>
            <person name="Lipzen A."/>
            <person name="Dockter R."/>
            <person name="Kennedy M."/>
            <person name="Grigoriev I.V."/>
            <person name="Spatafora J.W."/>
        </authorList>
    </citation>
    <scope>NUCLEOTIDE SEQUENCE [LARGE SCALE GENOMIC DNA]</scope>
    <source>
        <strain evidence="2 3">CBS 120377</strain>
    </source>
</reference>
<dbReference type="PANTHER" id="PTHR35910:SF6">
    <property type="entry name" value="2EXR DOMAIN-CONTAINING PROTEIN"/>
    <property type="match status" value="1"/>
</dbReference>
<dbReference type="PANTHER" id="PTHR35910">
    <property type="entry name" value="2EXR DOMAIN-CONTAINING PROTEIN"/>
    <property type="match status" value="1"/>
</dbReference>
<dbReference type="AlphaFoldDB" id="A0A132BAC8"/>
<dbReference type="KEGG" id="psco:LY89DRAFT_788240"/>
<protein>
    <recommendedName>
        <fullName evidence="1">2EXR domain-containing protein</fullName>
    </recommendedName>
</protein>
<evidence type="ECO:0000313" key="3">
    <source>
        <dbReference type="Proteomes" id="UP000070700"/>
    </source>
</evidence>